<dbReference type="EMBL" id="SDPW01000001">
    <property type="protein sequence ID" value="RXZ54722.1"/>
    <property type="molecule type" value="Genomic_DNA"/>
</dbReference>
<dbReference type="SUPFAM" id="SSF143100">
    <property type="entry name" value="TTHA1013/TTHA0281-like"/>
    <property type="match status" value="1"/>
</dbReference>
<name>A0A4Q2K5M6_9ACTN</name>
<organism evidence="1 2">
    <name type="scientific">Senegalimassilia faecalis</name>
    <dbReference type="NCBI Taxonomy" id="2509433"/>
    <lineage>
        <taxon>Bacteria</taxon>
        <taxon>Bacillati</taxon>
        <taxon>Actinomycetota</taxon>
        <taxon>Coriobacteriia</taxon>
        <taxon>Coriobacteriales</taxon>
        <taxon>Coriobacteriaceae</taxon>
        <taxon>Senegalimassilia</taxon>
    </lineage>
</organism>
<comment type="caution">
    <text evidence="1">The sequence shown here is derived from an EMBL/GenBank/DDBJ whole genome shotgun (WGS) entry which is preliminary data.</text>
</comment>
<dbReference type="OrthoDB" id="9807959at2"/>
<accession>A0A4Q2K5M6</accession>
<dbReference type="RefSeq" id="WP_129425377.1">
    <property type="nucleotide sequence ID" value="NZ_SDPW01000001.1"/>
</dbReference>
<proteinExistence type="predicted"/>
<gene>
    <name evidence="1" type="ORF">ET524_09690</name>
</gene>
<dbReference type="Proteomes" id="UP000293345">
    <property type="component" value="Unassembled WGS sequence"/>
</dbReference>
<protein>
    <submittedName>
        <fullName evidence="1">Type II toxin-antitoxin system HicB family antitoxin</fullName>
    </submittedName>
</protein>
<dbReference type="Gene3D" id="3.30.160.250">
    <property type="match status" value="1"/>
</dbReference>
<dbReference type="InterPro" id="IPR035069">
    <property type="entry name" value="TTHA1013/TTHA0281-like"/>
</dbReference>
<dbReference type="AlphaFoldDB" id="A0A4Q2K5M6"/>
<evidence type="ECO:0000313" key="2">
    <source>
        <dbReference type="Proteomes" id="UP000293345"/>
    </source>
</evidence>
<evidence type="ECO:0000313" key="1">
    <source>
        <dbReference type="EMBL" id="RXZ54722.1"/>
    </source>
</evidence>
<sequence>MKLAAECVLTKDADGWTAAFLQFGGVATSGKTRDEAVRAARDVLALEAADLVREGRPAPRVQHVAEVALLEIEVSAQDAERMEYATASEAAARLSATEAEVAALVESGQLATKKIDGQELVALESIAAIDRLD</sequence>
<keyword evidence="2" id="KW-1185">Reference proteome</keyword>
<reference evidence="1 2" key="1">
    <citation type="submission" date="2019-01" db="EMBL/GenBank/DDBJ databases">
        <title>Senegalimassilia sp. nov. KGMB04484 isolated human feces.</title>
        <authorList>
            <person name="Han K.-I."/>
            <person name="Kim J.-S."/>
            <person name="Lee K.C."/>
            <person name="Suh M.K."/>
            <person name="Eom M.K."/>
            <person name="Lee J.H."/>
            <person name="Park S.-H."/>
            <person name="Kang S.W."/>
            <person name="Park J.-E."/>
            <person name="Oh B.S."/>
            <person name="Yu S.Y."/>
            <person name="Choi S.-H."/>
            <person name="Lee D.H."/>
            <person name="Yoon H."/>
            <person name="Kim B.-Y."/>
            <person name="Lee J.H."/>
            <person name="Lee J.-S."/>
        </authorList>
    </citation>
    <scope>NUCLEOTIDE SEQUENCE [LARGE SCALE GENOMIC DNA]</scope>
    <source>
        <strain evidence="1 2">KGMB04484</strain>
    </source>
</reference>